<protein>
    <submittedName>
        <fullName evidence="2">Uncharacterized protein</fullName>
    </submittedName>
</protein>
<accession>A0A2I0KAM7</accession>
<feature type="region of interest" description="Disordered" evidence="1">
    <location>
        <begin position="91"/>
        <end position="158"/>
    </location>
</feature>
<gene>
    <name evidence="2" type="ORF">CRG98_014379</name>
</gene>
<organism evidence="2 3">
    <name type="scientific">Punica granatum</name>
    <name type="common">Pomegranate</name>
    <dbReference type="NCBI Taxonomy" id="22663"/>
    <lineage>
        <taxon>Eukaryota</taxon>
        <taxon>Viridiplantae</taxon>
        <taxon>Streptophyta</taxon>
        <taxon>Embryophyta</taxon>
        <taxon>Tracheophyta</taxon>
        <taxon>Spermatophyta</taxon>
        <taxon>Magnoliopsida</taxon>
        <taxon>eudicotyledons</taxon>
        <taxon>Gunneridae</taxon>
        <taxon>Pentapetalae</taxon>
        <taxon>rosids</taxon>
        <taxon>malvids</taxon>
        <taxon>Myrtales</taxon>
        <taxon>Lythraceae</taxon>
        <taxon>Punica</taxon>
    </lineage>
</organism>
<reference evidence="2 3" key="1">
    <citation type="submission" date="2017-11" db="EMBL/GenBank/DDBJ databases">
        <title>De-novo sequencing of pomegranate (Punica granatum L.) genome.</title>
        <authorList>
            <person name="Akparov Z."/>
            <person name="Amiraslanov A."/>
            <person name="Hajiyeva S."/>
            <person name="Abbasov M."/>
            <person name="Kaur K."/>
            <person name="Hamwieh A."/>
            <person name="Solovyev V."/>
            <person name="Salamov A."/>
            <person name="Braich B."/>
            <person name="Kosarev P."/>
            <person name="Mahmoud A."/>
            <person name="Hajiyev E."/>
            <person name="Babayeva S."/>
            <person name="Izzatullayeva V."/>
            <person name="Mammadov A."/>
            <person name="Mammadov A."/>
            <person name="Sharifova S."/>
            <person name="Ojaghi J."/>
            <person name="Eynullazada K."/>
            <person name="Bayramov B."/>
            <person name="Abdulazimova A."/>
            <person name="Shahmuradov I."/>
        </authorList>
    </citation>
    <scope>NUCLEOTIDE SEQUENCE [LARGE SCALE GENOMIC DNA]</scope>
    <source>
        <strain evidence="3">cv. AG2017</strain>
        <tissue evidence="2">Leaf</tissue>
    </source>
</reference>
<comment type="caution">
    <text evidence="2">The sequence shown here is derived from an EMBL/GenBank/DDBJ whole genome shotgun (WGS) entry which is preliminary data.</text>
</comment>
<evidence type="ECO:0000313" key="2">
    <source>
        <dbReference type="EMBL" id="PKI65230.1"/>
    </source>
</evidence>
<name>A0A2I0KAM7_PUNGR</name>
<feature type="region of interest" description="Disordered" evidence="1">
    <location>
        <begin position="18"/>
        <end position="46"/>
    </location>
</feature>
<feature type="compositionally biased region" description="Basic and acidic residues" evidence="1">
    <location>
        <begin position="32"/>
        <end position="46"/>
    </location>
</feature>
<sequence length="158" mass="18228">MVGEDEVGRRRGVRRREQRLPLLGSVTSPFPERNRSEKERFMSENEIRTSRVERECGWDREGEIAVEGACRGSERWRVGRACQWWQVVTVGGQPRRVGDGRGTSVKEEGKKRGEKRREGKNDGVGKEEEEKKRGRSGKKEKAGAEMKRSETFNPHQKF</sequence>
<keyword evidence="3" id="KW-1185">Reference proteome</keyword>
<proteinExistence type="predicted"/>
<feature type="compositionally biased region" description="Basic and acidic residues" evidence="1">
    <location>
        <begin position="96"/>
        <end position="150"/>
    </location>
</feature>
<dbReference type="Proteomes" id="UP000233551">
    <property type="component" value="Unassembled WGS sequence"/>
</dbReference>
<evidence type="ECO:0000313" key="3">
    <source>
        <dbReference type="Proteomes" id="UP000233551"/>
    </source>
</evidence>
<dbReference type="AlphaFoldDB" id="A0A2I0KAM7"/>
<dbReference type="EMBL" id="PGOL01000763">
    <property type="protein sequence ID" value="PKI65230.1"/>
    <property type="molecule type" value="Genomic_DNA"/>
</dbReference>
<evidence type="ECO:0000256" key="1">
    <source>
        <dbReference type="SAM" id="MobiDB-lite"/>
    </source>
</evidence>